<dbReference type="InterPro" id="IPR002048">
    <property type="entry name" value="EF_hand_dom"/>
</dbReference>
<evidence type="ECO:0000313" key="5">
    <source>
        <dbReference type="Proteomes" id="UP000654075"/>
    </source>
</evidence>
<proteinExistence type="predicted"/>
<gene>
    <name evidence="3" type="ORF">PGLA1383_LOCUS22877</name>
    <name evidence="4" type="ORF">PGLA2088_LOCUS28518</name>
</gene>
<keyword evidence="1" id="KW-0472">Membrane</keyword>
<dbReference type="Gene3D" id="1.10.238.10">
    <property type="entry name" value="EF-hand"/>
    <property type="match status" value="1"/>
</dbReference>
<accession>A0A813F2V1</accession>
<keyword evidence="1" id="KW-0812">Transmembrane</keyword>
<evidence type="ECO:0000259" key="2">
    <source>
        <dbReference type="PROSITE" id="PS50222"/>
    </source>
</evidence>
<dbReference type="Proteomes" id="UP000654075">
    <property type="component" value="Unassembled WGS sequence"/>
</dbReference>
<name>A0A813F2V1_POLGL</name>
<dbReference type="SUPFAM" id="SSF47473">
    <property type="entry name" value="EF-hand"/>
    <property type="match status" value="1"/>
</dbReference>
<feature type="transmembrane region" description="Helical" evidence="1">
    <location>
        <begin position="471"/>
        <end position="489"/>
    </location>
</feature>
<feature type="transmembrane region" description="Helical" evidence="1">
    <location>
        <begin position="360"/>
        <end position="381"/>
    </location>
</feature>
<feature type="transmembrane region" description="Helical" evidence="1">
    <location>
        <begin position="90"/>
        <end position="110"/>
    </location>
</feature>
<dbReference type="OrthoDB" id="6081786at2759"/>
<dbReference type="AlphaFoldDB" id="A0A813F2V1"/>
<feature type="transmembrane region" description="Helical" evidence="1">
    <location>
        <begin position="501"/>
        <end position="523"/>
    </location>
</feature>
<sequence>MSPSVERSSSVSFSCLITHSFRRPLPGHAHERSIRVVELALPQSASFAGSSFSRRGGGAFSGGSAPLNMWHGASVQRNAVFSAFVGEVAASPNIFAGEVAVVVILSSLFERGERWARRQFASMGEETGGKILDALFKEVTCLGFIGLLLFLVTKSGAADALAESLLGPLSGKVEHPLAETFETVHIMIFLLLAVLLFQAAAVFVVSRQVEACWTQYERTRAFGELDACLESKCAEAGYLERVSDPTAPRGTQLLLKKAFVYGDSVQDRVQLRQLPLHKLIMWRAIRHEFLFPSSRAGTDTEEILQVPDPTLFSFEEYLRTRLGTTVLALVEVDIGSWFLALLLILPLTYICSSLPFDQVLSLQCSLAWLLAAAALALTLILEEDTYELTPGVPEDMRQTLRLFSGTSFQMLRRCRLPGYKHRSLAGRRFRPGLADAEEKGQNAKMSLPPRFAAGPLAEATGWPAPETYRRLLRLLAFFQAVCVTSLIVTYLSEPLESWLDIGLYCLAWAEWPLMLFQLVPVLLRRLTLRTSIEDQKDASVIRKISLKSKQSLIRDLRRLVQLTSFQRHARLNCKVWASYACLRPGSWSENQAEAARNLGLQRFNSLPEAEQLEIWALFAGWDADNDGVAHTQEIVEMFAMMGYPEGKEEAAESLIRLVDDVGDEALTWTKFKSLFGLALSEQSCSDEVKEGLGCIFAKCAQDGASRVSVFELSEGLLKVPIFLSPDDAANLLHSYFGQAMPSITKAQFVEWVIAGGSFEAKGAEHE</sequence>
<reference evidence="3" key="1">
    <citation type="submission" date="2021-02" db="EMBL/GenBank/DDBJ databases">
        <authorList>
            <person name="Dougan E. K."/>
            <person name="Rhodes N."/>
            <person name="Thang M."/>
            <person name="Chan C."/>
        </authorList>
    </citation>
    <scope>NUCLEOTIDE SEQUENCE</scope>
</reference>
<dbReference type="EMBL" id="CAJNNV010016864">
    <property type="protein sequence ID" value="CAE8604729.1"/>
    <property type="molecule type" value="Genomic_DNA"/>
</dbReference>
<evidence type="ECO:0000256" key="1">
    <source>
        <dbReference type="SAM" id="Phobius"/>
    </source>
</evidence>
<evidence type="ECO:0000313" key="4">
    <source>
        <dbReference type="EMBL" id="CAE8693764.1"/>
    </source>
</evidence>
<keyword evidence="5" id="KW-1185">Reference proteome</keyword>
<dbReference type="Proteomes" id="UP000626109">
    <property type="component" value="Unassembled WGS sequence"/>
</dbReference>
<feature type="transmembrane region" description="Helical" evidence="1">
    <location>
        <begin position="184"/>
        <end position="205"/>
    </location>
</feature>
<feature type="transmembrane region" description="Helical" evidence="1">
    <location>
        <begin position="326"/>
        <end position="348"/>
    </location>
</feature>
<protein>
    <recommendedName>
        <fullName evidence="2">EF-hand domain-containing protein</fullName>
    </recommendedName>
</protein>
<keyword evidence="1" id="KW-1133">Transmembrane helix</keyword>
<dbReference type="GO" id="GO:0005509">
    <property type="term" value="F:calcium ion binding"/>
    <property type="evidence" value="ECO:0007669"/>
    <property type="project" value="InterPro"/>
</dbReference>
<dbReference type="EMBL" id="CAJNNW010027912">
    <property type="protein sequence ID" value="CAE8693764.1"/>
    <property type="molecule type" value="Genomic_DNA"/>
</dbReference>
<dbReference type="InterPro" id="IPR011992">
    <property type="entry name" value="EF-hand-dom_pair"/>
</dbReference>
<feature type="domain" description="EF-hand" evidence="2">
    <location>
        <begin position="609"/>
        <end position="644"/>
    </location>
</feature>
<comment type="caution">
    <text evidence="3">The sequence shown here is derived from an EMBL/GenBank/DDBJ whole genome shotgun (WGS) entry which is preliminary data.</text>
</comment>
<feature type="transmembrane region" description="Helical" evidence="1">
    <location>
        <begin position="131"/>
        <end position="152"/>
    </location>
</feature>
<dbReference type="PROSITE" id="PS50222">
    <property type="entry name" value="EF_HAND_2"/>
    <property type="match status" value="1"/>
</dbReference>
<evidence type="ECO:0000313" key="3">
    <source>
        <dbReference type="EMBL" id="CAE8604729.1"/>
    </source>
</evidence>
<dbReference type="OMA" id="FERGERW"/>
<organism evidence="3 5">
    <name type="scientific">Polarella glacialis</name>
    <name type="common">Dinoflagellate</name>
    <dbReference type="NCBI Taxonomy" id="89957"/>
    <lineage>
        <taxon>Eukaryota</taxon>
        <taxon>Sar</taxon>
        <taxon>Alveolata</taxon>
        <taxon>Dinophyceae</taxon>
        <taxon>Suessiales</taxon>
        <taxon>Suessiaceae</taxon>
        <taxon>Polarella</taxon>
    </lineage>
</organism>